<keyword evidence="2" id="KW-1185">Reference proteome</keyword>
<evidence type="ECO:0000313" key="1">
    <source>
        <dbReference type="EMBL" id="KAK2143826.1"/>
    </source>
</evidence>
<evidence type="ECO:0000313" key="2">
    <source>
        <dbReference type="Proteomes" id="UP001208570"/>
    </source>
</evidence>
<accession>A0AAD9J056</accession>
<name>A0AAD9J056_9ANNE</name>
<organism evidence="1 2">
    <name type="scientific">Paralvinella palmiformis</name>
    <dbReference type="NCBI Taxonomy" id="53620"/>
    <lineage>
        <taxon>Eukaryota</taxon>
        <taxon>Metazoa</taxon>
        <taxon>Spiralia</taxon>
        <taxon>Lophotrochozoa</taxon>
        <taxon>Annelida</taxon>
        <taxon>Polychaeta</taxon>
        <taxon>Sedentaria</taxon>
        <taxon>Canalipalpata</taxon>
        <taxon>Terebellida</taxon>
        <taxon>Terebelliformia</taxon>
        <taxon>Alvinellidae</taxon>
        <taxon>Paralvinella</taxon>
    </lineage>
</organism>
<dbReference type="EMBL" id="JAODUP010000809">
    <property type="protein sequence ID" value="KAK2143826.1"/>
    <property type="molecule type" value="Genomic_DNA"/>
</dbReference>
<dbReference type="PANTHER" id="PTHR15723:SF0">
    <property type="entry name" value="CARBOHYDRATE SULFOTRANSFERASE 15"/>
    <property type="match status" value="1"/>
</dbReference>
<dbReference type="PANTHER" id="PTHR15723">
    <property type="entry name" value="CARBOHYDRATE SULFOTRANSFERASE 15"/>
    <property type="match status" value="1"/>
</dbReference>
<sequence>MQRNIFENTRQWRLFIEAIPYVGREETSEYQHLLYGIELGDLRNRSYTKGPPFSFLPEYKNPCWLERLQAQYMTEHVNHSFHDPNNIKARKLYPIYKERLQRDSYPWRFRCLPYFYLAGVTKSGTTDFINMLLRHPQLHGPLVKEPMYWNRRRYPNGVQVGNGTYIGRGTKIEHFPFNSYLALLDYSAHLLNTTNDGRLHLIGDSSSYLFWEDNGWPSHPGNKGLTVPGYTTAMALHTAQPDAKLIVLLRNPTERASLYSEHLNEWLKIFQRKQLLIIKSEDYYRDRMKILEGTFSFLNISDIGNETRSWIERQPPIFKSVYSPMLAKTRNVLDSFFRPFNRRLEDLLHRQLW</sequence>
<dbReference type="SUPFAM" id="SSF52540">
    <property type="entry name" value="P-loop containing nucleoside triphosphate hydrolases"/>
    <property type="match status" value="1"/>
</dbReference>
<comment type="caution">
    <text evidence="1">The sequence shown here is derived from an EMBL/GenBank/DDBJ whole genome shotgun (WGS) entry which is preliminary data.</text>
</comment>
<dbReference type="AlphaFoldDB" id="A0AAD9J056"/>
<evidence type="ECO:0008006" key="3">
    <source>
        <dbReference type="Google" id="ProtNLM"/>
    </source>
</evidence>
<protein>
    <recommendedName>
        <fullName evidence="3">Sulfotransferase</fullName>
    </recommendedName>
</protein>
<dbReference type="Gene3D" id="3.40.50.300">
    <property type="entry name" value="P-loop containing nucleotide triphosphate hydrolases"/>
    <property type="match status" value="2"/>
</dbReference>
<proteinExistence type="predicted"/>
<dbReference type="GO" id="GO:0050659">
    <property type="term" value="F:N-acetylgalactosamine 4-sulfate 6-O-sulfotransferase activity"/>
    <property type="evidence" value="ECO:0007669"/>
    <property type="project" value="TreeGrafter"/>
</dbReference>
<reference evidence="1" key="1">
    <citation type="journal article" date="2023" name="Mol. Biol. Evol.">
        <title>Third-Generation Sequencing Reveals the Adaptive Role of the Epigenome in Three Deep-Sea Polychaetes.</title>
        <authorList>
            <person name="Perez M."/>
            <person name="Aroh O."/>
            <person name="Sun Y."/>
            <person name="Lan Y."/>
            <person name="Juniper S.K."/>
            <person name="Young C.R."/>
            <person name="Angers B."/>
            <person name="Qian P.Y."/>
        </authorList>
    </citation>
    <scope>NUCLEOTIDE SEQUENCE</scope>
    <source>
        <strain evidence="1">P08H-3</strain>
    </source>
</reference>
<dbReference type="InterPro" id="IPR027417">
    <property type="entry name" value="P-loop_NTPase"/>
</dbReference>
<dbReference type="GO" id="GO:0019319">
    <property type="term" value="P:hexose biosynthetic process"/>
    <property type="evidence" value="ECO:0007669"/>
    <property type="project" value="TreeGrafter"/>
</dbReference>
<gene>
    <name evidence="1" type="ORF">LSH36_810g01048</name>
</gene>
<dbReference type="InterPro" id="IPR052654">
    <property type="entry name" value="CS_Sulfotransferase"/>
</dbReference>
<dbReference type="Proteomes" id="UP001208570">
    <property type="component" value="Unassembled WGS sequence"/>
</dbReference>